<proteinExistence type="predicted"/>
<sequence>MREVVAGTGRDDAEHAFGGGQLLQSQVYQSVAPDDDDARVGFGDHRS</sequence>
<organism evidence="2">
    <name type="scientific">freshwater metagenome</name>
    <dbReference type="NCBI Taxonomy" id="449393"/>
    <lineage>
        <taxon>unclassified sequences</taxon>
        <taxon>metagenomes</taxon>
        <taxon>ecological metagenomes</taxon>
    </lineage>
</organism>
<protein>
    <submittedName>
        <fullName evidence="2">Unannotated protein</fullName>
    </submittedName>
</protein>
<dbReference type="EMBL" id="CAFABA010000019">
    <property type="protein sequence ID" value="CAB4820763.1"/>
    <property type="molecule type" value="Genomic_DNA"/>
</dbReference>
<reference evidence="2" key="1">
    <citation type="submission" date="2020-05" db="EMBL/GenBank/DDBJ databases">
        <authorList>
            <person name="Chiriac C."/>
            <person name="Salcher M."/>
            <person name="Ghai R."/>
            <person name="Kavagutti S V."/>
        </authorList>
    </citation>
    <scope>NUCLEOTIDE SEQUENCE</scope>
</reference>
<feature type="region of interest" description="Disordered" evidence="1">
    <location>
        <begin position="1"/>
        <end position="20"/>
    </location>
</feature>
<gene>
    <name evidence="2" type="ORF">UFOPK3139_00683</name>
</gene>
<feature type="compositionally biased region" description="Basic and acidic residues" evidence="1">
    <location>
        <begin position="1"/>
        <end position="15"/>
    </location>
</feature>
<evidence type="ECO:0000256" key="1">
    <source>
        <dbReference type="SAM" id="MobiDB-lite"/>
    </source>
</evidence>
<accession>A0A6J6ZJU3</accession>
<evidence type="ECO:0000313" key="2">
    <source>
        <dbReference type="EMBL" id="CAB4820763.1"/>
    </source>
</evidence>
<name>A0A6J6ZJU3_9ZZZZ</name>
<dbReference type="AlphaFoldDB" id="A0A6J6ZJU3"/>